<dbReference type="PANTHER" id="PTHR42983">
    <property type="entry name" value="DINITROGENASE IRON-MOLYBDENUM COFACTOR PROTEIN-RELATED"/>
    <property type="match status" value="1"/>
</dbReference>
<feature type="domain" description="Dinitrogenase iron-molybdenum cofactor biosynthesis" evidence="1">
    <location>
        <begin position="14"/>
        <end position="102"/>
    </location>
</feature>
<dbReference type="eggNOG" id="COG1433">
    <property type="taxonomic scope" value="Bacteria"/>
</dbReference>
<proteinExistence type="predicted"/>
<dbReference type="Pfam" id="PF02579">
    <property type="entry name" value="Nitro_FeMo-Co"/>
    <property type="match status" value="1"/>
</dbReference>
<protein>
    <submittedName>
        <fullName evidence="2">Dinitrogenase iron-molybdenum cofactor biosynthesis protein</fullName>
    </submittedName>
</protein>
<dbReference type="PANTHER" id="PTHR42983:SF1">
    <property type="entry name" value="IRON-MOLYBDENUM PROTEIN"/>
    <property type="match status" value="1"/>
</dbReference>
<keyword evidence="3" id="KW-1185">Reference proteome</keyword>
<dbReference type="Gene3D" id="3.30.420.130">
    <property type="entry name" value="Dinitrogenase iron-molybdenum cofactor biosynthesis domain"/>
    <property type="match status" value="1"/>
</dbReference>
<dbReference type="InterPro" id="IPR003731">
    <property type="entry name" value="Di-Nase_FeMo-co_biosynth"/>
</dbReference>
<organism evidence="2 3">
    <name type="scientific">Sediminispirochaeta smaragdinae (strain DSM 11293 / JCM 15392 / SEBR 4228)</name>
    <name type="common">Spirochaeta smaragdinae</name>
    <dbReference type="NCBI Taxonomy" id="573413"/>
    <lineage>
        <taxon>Bacteria</taxon>
        <taxon>Pseudomonadati</taxon>
        <taxon>Spirochaetota</taxon>
        <taxon>Spirochaetia</taxon>
        <taxon>Spirochaetales</taxon>
        <taxon>Spirochaetaceae</taxon>
        <taxon>Sediminispirochaeta</taxon>
    </lineage>
</organism>
<evidence type="ECO:0000313" key="3">
    <source>
        <dbReference type="Proteomes" id="UP000002318"/>
    </source>
</evidence>
<accession>E1RAB6</accession>
<dbReference type="SUPFAM" id="SSF53146">
    <property type="entry name" value="Nitrogenase accessory factor-like"/>
    <property type="match status" value="1"/>
</dbReference>
<reference evidence="2 3" key="1">
    <citation type="journal article" date="2010" name="Stand. Genomic Sci.">
        <title>Complete genome sequence of Spirochaeta smaragdinae type strain (SEBR 4228).</title>
        <authorList>
            <person name="Mavromatis K."/>
            <person name="Yasawong M."/>
            <person name="Chertkov O."/>
            <person name="Lapidus A."/>
            <person name="Lucas S."/>
            <person name="Nolan M."/>
            <person name="Del Rio T.G."/>
            <person name="Tice H."/>
            <person name="Cheng J.F."/>
            <person name="Pitluck S."/>
            <person name="Liolios K."/>
            <person name="Ivanova N."/>
            <person name="Tapia R."/>
            <person name="Han C."/>
            <person name="Bruce D."/>
            <person name="Goodwin L."/>
            <person name="Pati A."/>
            <person name="Chen A."/>
            <person name="Palaniappan K."/>
            <person name="Land M."/>
            <person name="Hauser L."/>
            <person name="Chang Y.J."/>
            <person name="Jeffries C.D."/>
            <person name="Detter J.C."/>
            <person name="Rohde M."/>
            <person name="Brambilla E."/>
            <person name="Spring S."/>
            <person name="Goker M."/>
            <person name="Sikorski J."/>
            <person name="Woyke T."/>
            <person name="Bristow J."/>
            <person name="Eisen J.A."/>
            <person name="Markowitz V."/>
            <person name="Hugenholtz P."/>
            <person name="Klenk H.P."/>
            <person name="Kyrpides N.C."/>
        </authorList>
    </citation>
    <scope>NUCLEOTIDE SEQUENCE [LARGE SCALE GENOMIC DNA]</scope>
    <source>
        <strain evidence="3">DSM 11293 / JCM 15392 / SEBR 4228</strain>
    </source>
</reference>
<dbReference type="OrthoDB" id="9807451at2"/>
<name>E1RAB6_SEDSS</name>
<dbReference type="EMBL" id="CP002116">
    <property type="protein sequence ID" value="ADK79407.1"/>
    <property type="molecule type" value="Genomic_DNA"/>
</dbReference>
<dbReference type="HOGENOM" id="CLU_104194_0_0_12"/>
<evidence type="ECO:0000313" key="2">
    <source>
        <dbReference type="EMBL" id="ADK79407.1"/>
    </source>
</evidence>
<gene>
    <name evidence="2" type="ordered locus">Spirs_0251</name>
</gene>
<dbReference type="InterPro" id="IPR033913">
    <property type="entry name" value="MTH1175_dom"/>
</dbReference>
<evidence type="ECO:0000259" key="1">
    <source>
        <dbReference type="Pfam" id="PF02579"/>
    </source>
</evidence>
<dbReference type="Proteomes" id="UP000002318">
    <property type="component" value="Chromosome"/>
</dbReference>
<dbReference type="STRING" id="573413.Spirs_0251"/>
<dbReference type="InterPro" id="IPR036105">
    <property type="entry name" value="DiNase_FeMo-co_biosyn_sf"/>
</dbReference>
<sequence>MIICITASGREESSQQDPRFGRCEAFYLFDDTKKEGRFIDNPFKNAVGGAGVRAAELIVKEGASRLVSGQIGPNAWDVLKEAGIRVFSSKEANIRAALEAFLAGNLSEVEAPGPAGHK</sequence>
<dbReference type="KEGG" id="ssm:Spirs_0251"/>
<dbReference type="AlphaFoldDB" id="E1RAB6"/>
<dbReference type="CDD" id="cd00851">
    <property type="entry name" value="MTH1175"/>
    <property type="match status" value="1"/>
</dbReference>
<dbReference type="RefSeq" id="WP_013252871.1">
    <property type="nucleotide sequence ID" value="NC_014364.1"/>
</dbReference>